<evidence type="ECO:0000313" key="2">
    <source>
        <dbReference type="Proteomes" id="UP000276133"/>
    </source>
</evidence>
<gene>
    <name evidence="1" type="ORF">BpHYR1_032517</name>
</gene>
<name>A0A3M7Q4T9_BRAPC</name>
<proteinExistence type="predicted"/>
<dbReference type="EMBL" id="REGN01007455">
    <property type="protein sequence ID" value="RNA06239.1"/>
    <property type="molecule type" value="Genomic_DNA"/>
</dbReference>
<reference evidence="1 2" key="1">
    <citation type="journal article" date="2018" name="Sci. Rep.">
        <title>Genomic signatures of local adaptation to the degree of environmental predictability in rotifers.</title>
        <authorList>
            <person name="Franch-Gras L."/>
            <person name="Hahn C."/>
            <person name="Garcia-Roger E.M."/>
            <person name="Carmona M.J."/>
            <person name="Serra M."/>
            <person name="Gomez A."/>
        </authorList>
    </citation>
    <scope>NUCLEOTIDE SEQUENCE [LARGE SCALE GENOMIC DNA]</scope>
    <source>
        <strain evidence="1">HYR1</strain>
    </source>
</reference>
<protein>
    <submittedName>
        <fullName evidence="1">Uncharacterized protein</fullName>
    </submittedName>
</protein>
<dbReference type="AlphaFoldDB" id="A0A3M7Q4T9"/>
<comment type="caution">
    <text evidence="1">The sequence shown here is derived from an EMBL/GenBank/DDBJ whole genome shotgun (WGS) entry which is preliminary data.</text>
</comment>
<keyword evidence="2" id="KW-1185">Reference proteome</keyword>
<organism evidence="1 2">
    <name type="scientific">Brachionus plicatilis</name>
    <name type="common">Marine rotifer</name>
    <name type="synonym">Brachionus muelleri</name>
    <dbReference type="NCBI Taxonomy" id="10195"/>
    <lineage>
        <taxon>Eukaryota</taxon>
        <taxon>Metazoa</taxon>
        <taxon>Spiralia</taxon>
        <taxon>Gnathifera</taxon>
        <taxon>Rotifera</taxon>
        <taxon>Eurotatoria</taxon>
        <taxon>Monogononta</taxon>
        <taxon>Pseudotrocha</taxon>
        <taxon>Ploima</taxon>
        <taxon>Brachionidae</taxon>
        <taxon>Brachionus</taxon>
    </lineage>
</organism>
<sequence length="109" mass="12195">MYTFKESWDKAANILKTKNARELNLFLLPYFTLNMVKYHELTIIVKYGIVAALFHKSACVNILSTYAHPPVVNLRIGLSLALQTHESGSTQSIAHASTATHLCTQTTRC</sequence>
<dbReference type="Proteomes" id="UP000276133">
    <property type="component" value="Unassembled WGS sequence"/>
</dbReference>
<evidence type="ECO:0000313" key="1">
    <source>
        <dbReference type="EMBL" id="RNA06239.1"/>
    </source>
</evidence>
<accession>A0A3M7Q4T9</accession>